<keyword evidence="2" id="KW-1185">Reference proteome</keyword>
<gene>
    <name evidence="1" type="ORF">SAMN05216251_13340</name>
</gene>
<dbReference type="Proteomes" id="UP000199323">
    <property type="component" value="Unassembled WGS sequence"/>
</dbReference>
<dbReference type="RefSeq" id="WP_093717638.1">
    <property type="nucleotide sequence ID" value="NZ_FONG01000033.1"/>
</dbReference>
<evidence type="ECO:0000313" key="1">
    <source>
        <dbReference type="EMBL" id="SFF87159.1"/>
    </source>
</evidence>
<accession>A0A1I2M8N7</accession>
<dbReference type="EMBL" id="FONG01000033">
    <property type="protein sequence ID" value="SFF87159.1"/>
    <property type="molecule type" value="Genomic_DNA"/>
</dbReference>
<name>A0A1I2M8N7_9ACTN</name>
<evidence type="ECO:0000313" key="2">
    <source>
        <dbReference type="Proteomes" id="UP000199323"/>
    </source>
</evidence>
<proteinExistence type="predicted"/>
<reference evidence="1 2" key="1">
    <citation type="submission" date="2016-10" db="EMBL/GenBank/DDBJ databases">
        <authorList>
            <person name="de Groot N.N."/>
        </authorList>
    </citation>
    <scope>NUCLEOTIDE SEQUENCE [LARGE SCALE GENOMIC DNA]</scope>
    <source>
        <strain evidence="1 2">CGMCC 4.3510</strain>
    </source>
</reference>
<dbReference type="AlphaFoldDB" id="A0A1I2M8N7"/>
<sequence>MPNGIDAEIDRANSLTRAMLVAYGAWGAKIAVGEIQFGAYDEMLDFVNMRMETVDSCLLLIENQKVTDSLGLGRSLLEHYLLFMLMRRGRKLFTLRDMTKLTEAEFKVFLREEREKYATLRAAGETAVIDVKKAPRIARHLAYVTEGYKSEDDPDFIIPAHYFHFQQFHPETMRLKDEDYFQYYEPEPELIMALKGHRAESALSYKFYLSYDALLEFLKLNELIDAPVAARIEAHYTFLGKFLHPTHDAARDLHDNSNVHYGGTRIGMRQNYSKVAVLLASLYLCYLTAGLIDEAAGLIEGAPEKYISRAGTDELRDLSQRVPVAFPYFWFLFNEPPLYDRFNYCVHHATDDELQEWSGYPGVPRDRVTFDQHIYSHLQHVLGGWSNVRCGEYRPPVM</sequence>
<dbReference type="OrthoDB" id="3671676at2"/>
<protein>
    <submittedName>
        <fullName evidence="1">Uncharacterized protein</fullName>
    </submittedName>
</protein>
<organism evidence="1 2">
    <name type="scientific">Actinacidiphila alni</name>
    <dbReference type="NCBI Taxonomy" id="380248"/>
    <lineage>
        <taxon>Bacteria</taxon>
        <taxon>Bacillati</taxon>
        <taxon>Actinomycetota</taxon>
        <taxon>Actinomycetes</taxon>
        <taxon>Kitasatosporales</taxon>
        <taxon>Streptomycetaceae</taxon>
        <taxon>Actinacidiphila</taxon>
    </lineage>
</organism>